<accession>A0A813EQ81</accession>
<evidence type="ECO:0008006" key="4">
    <source>
        <dbReference type="Google" id="ProtNLM"/>
    </source>
</evidence>
<feature type="chain" id="PRO_5032752771" description="Transmembrane protein" evidence="1">
    <location>
        <begin position="30"/>
        <end position="241"/>
    </location>
</feature>
<feature type="signal peptide" evidence="1">
    <location>
        <begin position="1"/>
        <end position="29"/>
    </location>
</feature>
<reference evidence="2" key="1">
    <citation type="submission" date="2021-02" db="EMBL/GenBank/DDBJ databases">
        <authorList>
            <person name="Dougan E. K."/>
            <person name="Rhodes N."/>
            <person name="Thang M."/>
            <person name="Chan C."/>
        </authorList>
    </citation>
    <scope>NUCLEOTIDE SEQUENCE</scope>
</reference>
<gene>
    <name evidence="2" type="ORF">PGLA1383_LOCUS20720</name>
</gene>
<keyword evidence="3" id="KW-1185">Reference proteome</keyword>
<evidence type="ECO:0000313" key="3">
    <source>
        <dbReference type="Proteomes" id="UP000654075"/>
    </source>
</evidence>
<organism evidence="2 3">
    <name type="scientific">Polarella glacialis</name>
    <name type="common">Dinoflagellate</name>
    <dbReference type="NCBI Taxonomy" id="89957"/>
    <lineage>
        <taxon>Eukaryota</taxon>
        <taxon>Sar</taxon>
        <taxon>Alveolata</taxon>
        <taxon>Dinophyceae</taxon>
        <taxon>Suessiales</taxon>
        <taxon>Suessiaceae</taxon>
        <taxon>Polarella</taxon>
    </lineage>
</organism>
<evidence type="ECO:0000313" key="2">
    <source>
        <dbReference type="EMBL" id="CAE8602479.1"/>
    </source>
</evidence>
<dbReference type="AlphaFoldDB" id="A0A813EQ81"/>
<evidence type="ECO:0000256" key="1">
    <source>
        <dbReference type="SAM" id="SignalP"/>
    </source>
</evidence>
<name>A0A813EQ81_POLGL</name>
<protein>
    <recommendedName>
        <fullName evidence="4">Transmembrane protein</fullName>
    </recommendedName>
</protein>
<sequence>MVSFRLVGRVAFAAACLLVAVVCLEPSKAWLPVTQGTAGVDFWPPAIYLNSDDGVAVESGRLGAWLPGAAALFPVRYPSAEVPAPREQLSQLIPAPHELVQRVLRWKRQTSLSASTEAARSLSSAEVAQVQPGRRSPGLLVVAALLAGLLAVAGPINQISASRLPLAGPINQISASRLPPSPRSKIQWERMVSEPILATRLQPQRLPCVQLHRFVTEKSGIPTLGRRGASAGFTESFLINV</sequence>
<comment type="caution">
    <text evidence="2">The sequence shown here is derived from an EMBL/GenBank/DDBJ whole genome shotgun (WGS) entry which is preliminary data.</text>
</comment>
<dbReference type="Proteomes" id="UP000654075">
    <property type="component" value="Unassembled WGS sequence"/>
</dbReference>
<keyword evidence="1" id="KW-0732">Signal</keyword>
<dbReference type="EMBL" id="CAJNNV010014339">
    <property type="protein sequence ID" value="CAE8602479.1"/>
    <property type="molecule type" value="Genomic_DNA"/>
</dbReference>
<proteinExistence type="predicted"/>